<dbReference type="Proteomes" id="UP000635885">
    <property type="component" value="Unassembled WGS sequence"/>
</dbReference>
<dbReference type="RefSeq" id="WP_188441518.1">
    <property type="nucleotide sequence ID" value="NZ_BMFD01000004.1"/>
</dbReference>
<organism evidence="1 2">
    <name type="scientific">Belliella aquatica</name>
    <dbReference type="NCBI Taxonomy" id="1323734"/>
    <lineage>
        <taxon>Bacteria</taxon>
        <taxon>Pseudomonadati</taxon>
        <taxon>Bacteroidota</taxon>
        <taxon>Cytophagia</taxon>
        <taxon>Cytophagales</taxon>
        <taxon>Cyclobacteriaceae</taxon>
        <taxon>Belliella</taxon>
    </lineage>
</organism>
<sequence>MFDHYYYPVALEKELNKQLEMFQYQAQMLVDGQAFLDLSNKIIKAQVRGKYFELIILLPKGYRTLENANLIHRIANAGAKVGVLEVSTFDPEVEQFSIFDSKLFFSNRSVNREEDLDQFFIKKRHDFDLIMNACKQISSFSDAPKITFSANKYFVYRGDEVKLSWKVENSNSVFLDPGNKSVDPHSEETLFIQDDCLFTITSKNVKSKTSLSIFIKCYQDEDLKLVVLVFNKELGEYIKIDPAATNEPTYAVYFNDLVRIEWVCKARSKLFEAKMGKLDNIGFYDFIIGESIALNFELHANNEVVNKNVTIQPIKVNRNKKPLEIHDESLNISDSYAPKQQSFIHAWIKKIVSILKLKS</sequence>
<evidence type="ECO:0008006" key="3">
    <source>
        <dbReference type="Google" id="ProtNLM"/>
    </source>
</evidence>
<accession>A0ABQ1MAY6</accession>
<dbReference type="EMBL" id="BMFD01000004">
    <property type="protein sequence ID" value="GGC37841.1"/>
    <property type="molecule type" value="Genomic_DNA"/>
</dbReference>
<name>A0ABQ1MAY6_9BACT</name>
<reference evidence="2" key="1">
    <citation type="journal article" date="2019" name="Int. J. Syst. Evol. Microbiol.">
        <title>The Global Catalogue of Microorganisms (GCM) 10K type strain sequencing project: providing services to taxonomists for standard genome sequencing and annotation.</title>
        <authorList>
            <consortium name="The Broad Institute Genomics Platform"/>
            <consortium name="The Broad Institute Genome Sequencing Center for Infectious Disease"/>
            <person name="Wu L."/>
            <person name="Ma J."/>
        </authorList>
    </citation>
    <scope>NUCLEOTIDE SEQUENCE [LARGE SCALE GENOMIC DNA]</scope>
    <source>
        <strain evidence="2">CGMCC 1.12479</strain>
    </source>
</reference>
<proteinExistence type="predicted"/>
<gene>
    <name evidence="1" type="ORF">GCM10010993_15930</name>
</gene>
<evidence type="ECO:0000313" key="2">
    <source>
        <dbReference type="Proteomes" id="UP000635885"/>
    </source>
</evidence>
<keyword evidence="2" id="KW-1185">Reference proteome</keyword>
<evidence type="ECO:0000313" key="1">
    <source>
        <dbReference type="EMBL" id="GGC37841.1"/>
    </source>
</evidence>
<protein>
    <recommendedName>
        <fullName evidence="3">TIR domain-containing protein</fullName>
    </recommendedName>
</protein>
<comment type="caution">
    <text evidence="1">The sequence shown here is derived from an EMBL/GenBank/DDBJ whole genome shotgun (WGS) entry which is preliminary data.</text>
</comment>